<gene>
    <name evidence="3" type="ORF">SAMN05192553_1122</name>
</gene>
<keyword evidence="4" id="KW-1185">Reference proteome</keyword>
<organism evidence="3 4">
    <name type="scientific">Cyclobacterium xiamenense</name>
    <dbReference type="NCBI Taxonomy" id="1297121"/>
    <lineage>
        <taxon>Bacteria</taxon>
        <taxon>Pseudomonadati</taxon>
        <taxon>Bacteroidota</taxon>
        <taxon>Cytophagia</taxon>
        <taxon>Cytophagales</taxon>
        <taxon>Cyclobacteriaceae</taxon>
        <taxon>Cyclobacterium</taxon>
    </lineage>
</organism>
<sequence>MDLYTVDRMDALRERQDELADFAAEDLIRHPELVPVINSWERLPEVLPDAFPPSLMRYVAFFHQPPPEVDPIVIRQTQRFFEKNASLVLSLLGFYSLPFTYAFADGAEVLVRSKRILENPGKRLAETALFVMECYRPQAFIGETGVLAVIAKVRLIHALSRLFIRKYARDWNPAWGKPINQEDMLATNLTFSLLVYRGMERSGVRVSTSEREGMLRYWGLIGHYLGIDPAYLPENSKQAFELERLIRKRHLKASVAGTQLIQSLLGFYRQEMLRPELSPILEAMLAHYLGPEVGAVLGIRTNTPIPDRFFYFLLNSGLFGLGKSPSRYALFYKQFLIETKKSLGSEPRLSLPLLTR</sequence>
<reference evidence="4" key="1">
    <citation type="submission" date="2016-10" db="EMBL/GenBank/DDBJ databases">
        <authorList>
            <person name="Varghese N."/>
            <person name="Submissions S."/>
        </authorList>
    </citation>
    <scope>NUCLEOTIDE SEQUENCE [LARGE SCALE GENOMIC DNA]</scope>
    <source>
        <strain evidence="4">IBRC-M 10761</strain>
    </source>
</reference>
<dbReference type="Pfam" id="PF09995">
    <property type="entry name" value="MPAB_Lcp_cat"/>
    <property type="match status" value="1"/>
</dbReference>
<evidence type="ECO:0000313" key="3">
    <source>
        <dbReference type="EMBL" id="SEJ76706.1"/>
    </source>
</evidence>
<dbReference type="InterPro" id="IPR018713">
    <property type="entry name" value="MPAB/Lcp_cat_dom"/>
</dbReference>
<keyword evidence="1" id="KW-0812">Transmembrane</keyword>
<name>A0A1H7BHN0_9BACT</name>
<dbReference type="PANTHER" id="PTHR37539:SF1">
    <property type="entry name" value="ER-BOUND OXYGENASE MPAB_MPAB'_RUBBER OXYGENASE CATALYTIC DOMAIN-CONTAINING PROTEIN"/>
    <property type="match status" value="1"/>
</dbReference>
<evidence type="ECO:0000259" key="2">
    <source>
        <dbReference type="Pfam" id="PF09995"/>
    </source>
</evidence>
<proteinExistence type="predicted"/>
<dbReference type="AlphaFoldDB" id="A0A1H7BHN0"/>
<dbReference type="GO" id="GO:0016491">
    <property type="term" value="F:oxidoreductase activity"/>
    <property type="evidence" value="ECO:0007669"/>
    <property type="project" value="InterPro"/>
</dbReference>
<dbReference type="STRING" id="1416801.SAMN05192553_1122"/>
<dbReference type="Proteomes" id="UP000199403">
    <property type="component" value="Unassembled WGS sequence"/>
</dbReference>
<keyword evidence="1" id="KW-0472">Membrane</keyword>
<keyword evidence="1" id="KW-1133">Transmembrane helix</keyword>
<dbReference type="InterPro" id="IPR037473">
    <property type="entry name" value="Lcp-like"/>
</dbReference>
<feature type="transmembrane region" description="Helical" evidence="1">
    <location>
        <begin position="85"/>
        <end position="104"/>
    </location>
</feature>
<dbReference type="PANTHER" id="PTHR37539">
    <property type="entry name" value="SECRETED PROTEIN-RELATED"/>
    <property type="match status" value="1"/>
</dbReference>
<protein>
    <recommendedName>
        <fullName evidence="2">ER-bound oxygenase mpaB/mpaB'/Rubber oxygenase catalytic domain-containing protein</fullName>
    </recommendedName>
</protein>
<evidence type="ECO:0000313" key="4">
    <source>
        <dbReference type="Proteomes" id="UP000199403"/>
    </source>
</evidence>
<accession>A0A1H7BHN0</accession>
<feature type="domain" description="ER-bound oxygenase mpaB/mpaB'/Rubber oxygenase catalytic" evidence="2">
    <location>
        <begin position="112"/>
        <end position="302"/>
    </location>
</feature>
<evidence type="ECO:0000256" key="1">
    <source>
        <dbReference type="SAM" id="Phobius"/>
    </source>
</evidence>
<dbReference type="EMBL" id="FNZH01000012">
    <property type="protein sequence ID" value="SEJ76706.1"/>
    <property type="molecule type" value="Genomic_DNA"/>
</dbReference>